<dbReference type="SUPFAM" id="SSF49785">
    <property type="entry name" value="Galactose-binding domain-like"/>
    <property type="match status" value="1"/>
</dbReference>
<dbReference type="PANTHER" id="PTHR12125:SF5">
    <property type="entry name" value="F-BOX DOMAIN-CONTAINING PROTEIN"/>
    <property type="match status" value="1"/>
</dbReference>
<evidence type="ECO:0000313" key="3">
    <source>
        <dbReference type="Proteomes" id="UP001519460"/>
    </source>
</evidence>
<dbReference type="GO" id="GO:0005737">
    <property type="term" value="C:cytoplasm"/>
    <property type="evidence" value="ECO:0007669"/>
    <property type="project" value="UniProtKB-ARBA"/>
</dbReference>
<comment type="caution">
    <text evidence="2">The sequence shown here is derived from an EMBL/GenBank/DDBJ whole genome shotgun (WGS) entry which is preliminary data.</text>
</comment>
<dbReference type="Gene3D" id="2.60.120.260">
    <property type="entry name" value="Galactose-binding domain-like"/>
    <property type="match status" value="1"/>
</dbReference>
<dbReference type="FunFam" id="2.60.120.260:FF:000012">
    <property type="entry name" value="F-box only protein 2"/>
    <property type="match status" value="1"/>
</dbReference>
<proteinExistence type="predicted"/>
<dbReference type="InterPro" id="IPR008979">
    <property type="entry name" value="Galactose-bd-like_sf"/>
</dbReference>
<accession>A0ABD0LU71</accession>
<gene>
    <name evidence="2" type="ORF">BaRGS_00005892</name>
</gene>
<dbReference type="EMBL" id="JACVVK020000023">
    <property type="protein sequence ID" value="KAK7502943.1"/>
    <property type="molecule type" value="Genomic_DNA"/>
</dbReference>
<name>A0ABD0LU71_9CAEN</name>
<dbReference type="AlphaFoldDB" id="A0ABD0LU71"/>
<evidence type="ECO:0000313" key="2">
    <source>
        <dbReference type="EMBL" id="KAK7502943.1"/>
    </source>
</evidence>
<organism evidence="2 3">
    <name type="scientific">Batillaria attramentaria</name>
    <dbReference type="NCBI Taxonomy" id="370345"/>
    <lineage>
        <taxon>Eukaryota</taxon>
        <taxon>Metazoa</taxon>
        <taxon>Spiralia</taxon>
        <taxon>Lophotrochozoa</taxon>
        <taxon>Mollusca</taxon>
        <taxon>Gastropoda</taxon>
        <taxon>Caenogastropoda</taxon>
        <taxon>Sorbeoconcha</taxon>
        <taxon>Cerithioidea</taxon>
        <taxon>Batillariidae</taxon>
        <taxon>Batillaria</taxon>
    </lineage>
</organism>
<dbReference type="PANTHER" id="PTHR12125">
    <property type="entry name" value="F-BOX ONLY PROTEIN 6-LIKE PROTEIN"/>
    <property type="match status" value="1"/>
</dbReference>
<keyword evidence="3" id="KW-1185">Reference proteome</keyword>
<reference evidence="2 3" key="1">
    <citation type="journal article" date="2023" name="Sci. Data">
        <title>Genome assembly of the Korean intertidal mud-creeper Batillaria attramentaria.</title>
        <authorList>
            <person name="Patra A.K."/>
            <person name="Ho P.T."/>
            <person name="Jun S."/>
            <person name="Lee S.J."/>
            <person name="Kim Y."/>
            <person name="Won Y.J."/>
        </authorList>
    </citation>
    <scope>NUCLEOTIDE SEQUENCE [LARGE SCALE GENOMIC DNA]</scope>
    <source>
        <strain evidence="2">Wonlab-2016</strain>
    </source>
</reference>
<dbReference type="InterPro" id="IPR039752">
    <property type="entry name" value="F-box_only"/>
</dbReference>
<feature type="domain" description="FBA" evidence="1">
    <location>
        <begin position="4"/>
        <end position="187"/>
    </location>
</feature>
<sequence>MENPRAQSPYARNLLRNYGALEGLNHWQTPSGDKEPEVEDVPEGIQPIATCVTLDGPVKNWVTSSQFGSLCQEIDLLKEGFPEDLLDKQRPPIYTSVRCAAREDCGSKFRFTVQLLDKNRKELDKWDTEKDLTDEANRGTWHPVEYTFRNYKPGVRYILVKMGGNDTVRWSGNYGAKFTLPTVRFVFNKV</sequence>
<evidence type="ECO:0000259" key="1">
    <source>
        <dbReference type="PROSITE" id="PS51114"/>
    </source>
</evidence>
<protein>
    <recommendedName>
        <fullName evidence="1">FBA domain-containing protein</fullName>
    </recommendedName>
</protein>
<dbReference type="SMART" id="SM01198">
    <property type="entry name" value="FBA"/>
    <property type="match status" value="1"/>
</dbReference>
<dbReference type="PROSITE" id="PS51114">
    <property type="entry name" value="FBA"/>
    <property type="match status" value="1"/>
</dbReference>
<dbReference type="Proteomes" id="UP001519460">
    <property type="component" value="Unassembled WGS sequence"/>
</dbReference>
<dbReference type="Pfam" id="PF04300">
    <property type="entry name" value="FBA"/>
    <property type="match status" value="1"/>
</dbReference>
<dbReference type="InterPro" id="IPR007397">
    <property type="entry name" value="F-box-assoc_dom"/>
</dbReference>